<protein>
    <submittedName>
        <fullName evidence="2">Uncharacterized protein</fullName>
    </submittedName>
</protein>
<dbReference type="AlphaFoldDB" id="A0A369KB13"/>
<comment type="caution">
    <text evidence="2">The sequence shown here is derived from an EMBL/GenBank/DDBJ whole genome shotgun (WGS) entry which is preliminary data.</text>
</comment>
<dbReference type="InParanoid" id="A0A369KB13"/>
<evidence type="ECO:0000313" key="2">
    <source>
        <dbReference type="EMBL" id="RDB28126.1"/>
    </source>
</evidence>
<sequence>MSFVMAKSHAQPVWRVGWRPSTVSKILMGCDNNDPLMLLGDKKYGLKNGGKKYIKPPLLCDAKGVPHERRPNSCGSNLNGPEQGEGPRNLNRTKCVTRQVKTTFSSVTFIGLRGVHAAAHWLALHLLGGRSFSACVVNFDAYVPSNETLQMWLKRSRYYSASIKVLIRMS</sequence>
<gene>
    <name evidence="2" type="ORF">Hypma_001464</name>
</gene>
<evidence type="ECO:0000256" key="1">
    <source>
        <dbReference type="SAM" id="MobiDB-lite"/>
    </source>
</evidence>
<organism evidence="2 3">
    <name type="scientific">Hypsizygus marmoreus</name>
    <name type="common">White beech mushroom</name>
    <name type="synonym">Agaricus marmoreus</name>
    <dbReference type="NCBI Taxonomy" id="39966"/>
    <lineage>
        <taxon>Eukaryota</taxon>
        <taxon>Fungi</taxon>
        <taxon>Dikarya</taxon>
        <taxon>Basidiomycota</taxon>
        <taxon>Agaricomycotina</taxon>
        <taxon>Agaricomycetes</taxon>
        <taxon>Agaricomycetidae</taxon>
        <taxon>Agaricales</taxon>
        <taxon>Tricholomatineae</taxon>
        <taxon>Lyophyllaceae</taxon>
        <taxon>Hypsizygus</taxon>
    </lineage>
</organism>
<keyword evidence="3" id="KW-1185">Reference proteome</keyword>
<dbReference type="EMBL" id="LUEZ02000012">
    <property type="protein sequence ID" value="RDB28126.1"/>
    <property type="molecule type" value="Genomic_DNA"/>
</dbReference>
<name>A0A369KB13_HYPMA</name>
<proteinExistence type="predicted"/>
<dbReference type="Proteomes" id="UP000076154">
    <property type="component" value="Unassembled WGS sequence"/>
</dbReference>
<evidence type="ECO:0000313" key="3">
    <source>
        <dbReference type="Proteomes" id="UP000076154"/>
    </source>
</evidence>
<reference evidence="2" key="1">
    <citation type="submission" date="2018-04" db="EMBL/GenBank/DDBJ databases">
        <title>Whole genome sequencing of Hypsizygus marmoreus.</title>
        <authorList>
            <person name="Choi I.-G."/>
            <person name="Min B."/>
            <person name="Kim J.-G."/>
            <person name="Kim S."/>
            <person name="Oh Y.-L."/>
            <person name="Kong W.-S."/>
            <person name="Park H."/>
            <person name="Jeong J."/>
            <person name="Song E.-S."/>
        </authorList>
    </citation>
    <scope>NUCLEOTIDE SEQUENCE [LARGE SCALE GENOMIC DNA]</scope>
    <source>
        <strain evidence="2">51987-8</strain>
    </source>
</reference>
<accession>A0A369KB13</accession>
<feature type="region of interest" description="Disordered" evidence="1">
    <location>
        <begin position="68"/>
        <end position="90"/>
    </location>
</feature>